<dbReference type="eggNOG" id="COG3216">
    <property type="taxonomic scope" value="Bacteria"/>
</dbReference>
<dbReference type="AlphaFoldDB" id="A1AMI0"/>
<dbReference type="STRING" id="338966.Ppro_0921"/>
<dbReference type="Pfam" id="PF09835">
    <property type="entry name" value="DUF2062"/>
    <property type="match status" value="1"/>
</dbReference>
<dbReference type="EMBL" id="CP000482">
    <property type="protein sequence ID" value="ABK98550.1"/>
    <property type="molecule type" value="Genomic_DNA"/>
</dbReference>
<dbReference type="KEGG" id="ppd:Ppro_0921"/>
<organism evidence="4 5">
    <name type="scientific">Pelobacter propionicus (strain DSM 2379 / NBRC 103807 / OttBd1)</name>
    <dbReference type="NCBI Taxonomy" id="338966"/>
    <lineage>
        <taxon>Bacteria</taxon>
        <taxon>Pseudomonadati</taxon>
        <taxon>Thermodesulfobacteriota</taxon>
        <taxon>Desulfuromonadia</taxon>
        <taxon>Desulfuromonadales</taxon>
        <taxon>Desulfuromonadaceae</taxon>
        <taxon>Pelobacter</taxon>
    </lineage>
</organism>
<dbReference type="HOGENOM" id="CLU_041539_0_0_7"/>
<dbReference type="CAZy" id="GT2">
    <property type="family name" value="Glycosyltransferase Family 2"/>
</dbReference>
<protein>
    <submittedName>
        <fullName evidence="4">Glycosyl transferase, family 2</fullName>
    </submittedName>
</protein>
<gene>
    <name evidence="4" type="ordered locus">Ppro_0921</name>
</gene>
<sequence>MPRPSPLPAEKLWCAVPVYNNRETLRRVVEGCRAILDNVVVVDDGSTDADVGLLLSGLDVTLLRHGHNQGKGRAILTASRFVEQQGGEYMVTVDADGQHLPMDIPRFLPLLEPGGTALVIGCRDFSTDNVPFSSRFGRSFANFWLLVETGQVVGDCQSGFRAYPVHYLNQLEFKGAHYDFEAEVLARAAWAGLELVCVDIDVIYPRPEERVSSFRPFLDNLRLSGMHSLLVGRRMLPLGHRRLVPRSPSPFPSLWRHPARVLGMLLKESATPQGLALSAAVGMFIAVLPILFMHSIVIFYVSLRLNLNKIVTLNVQHLAMPPLMPALCIETGYYLRHGRWLTDLSFATVFRQFSSRLLEWFIGSLIVAPVAALLCGGLMYLVAATVRKVRRAHGAKQGC</sequence>
<dbReference type="Pfam" id="PF00535">
    <property type="entry name" value="Glycos_transf_2"/>
    <property type="match status" value="1"/>
</dbReference>
<dbReference type="InterPro" id="IPR001173">
    <property type="entry name" value="Glyco_trans_2-like"/>
</dbReference>
<accession>A1AMI0</accession>
<dbReference type="CDD" id="cd04179">
    <property type="entry name" value="DPM_DPG-synthase_like"/>
    <property type="match status" value="1"/>
</dbReference>
<dbReference type="eggNOG" id="COG1216">
    <property type="taxonomic scope" value="Bacteria"/>
</dbReference>
<evidence type="ECO:0000259" key="3">
    <source>
        <dbReference type="Pfam" id="PF09835"/>
    </source>
</evidence>
<evidence type="ECO:0000313" key="4">
    <source>
        <dbReference type="EMBL" id="ABK98550.1"/>
    </source>
</evidence>
<dbReference type="Proteomes" id="UP000006732">
    <property type="component" value="Chromosome"/>
</dbReference>
<keyword evidence="1" id="KW-0472">Membrane</keyword>
<keyword evidence="5" id="KW-1185">Reference proteome</keyword>
<reference evidence="4 5" key="1">
    <citation type="submission" date="2006-10" db="EMBL/GenBank/DDBJ databases">
        <title>Complete sequence of chromosome of Pelobacter propionicus DSM 2379.</title>
        <authorList>
            <consortium name="US DOE Joint Genome Institute"/>
            <person name="Copeland A."/>
            <person name="Lucas S."/>
            <person name="Lapidus A."/>
            <person name="Barry K."/>
            <person name="Detter J.C."/>
            <person name="Glavina del Rio T."/>
            <person name="Hammon N."/>
            <person name="Israni S."/>
            <person name="Dalin E."/>
            <person name="Tice H."/>
            <person name="Pitluck S."/>
            <person name="Saunders E."/>
            <person name="Brettin T."/>
            <person name="Bruce D."/>
            <person name="Han C."/>
            <person name="Tapia R."/>
            <person name="Schmutz J."/>
            <person name="Larimer F."/>
            <person name="Land M."/>
            <person name="Hauser L."/>
            <person name="Kyrpides N."/>
            <person name="Kim E."/>
            <person name="Lovley D."/>
            <person name="Richardson P."/>
        </authorList>
    </citation>
    <scope>NUCLEOTIDE SEQUENCE [LARGE SCALE GENOMIC DNA]</scope>
    <source>
        <strain evidence="5">DSM 2379 / NBRC 103807 / OttBd1</strain>
    </source>
</reference>
<feature type="transmembrane region" description="Helical" evidence="1">
    <location>
        <begin position="360"/>
        <end position="383"/>
    </location>
</feature>
<evidence type="ECO:0000259" key="2">
    <source>
        <dbReference type="Pfam" id="PF00535"/>
    </source>
</evidence>
<keyword evidence="1" id="KW-1133">Transmembrane helix</keyword>
<dbReference type="InterPro" id="IPR050256">
    <property type="entry name" value="Glycosyltransferase_2"/>
</dbReference>
<evidence type="ECO:0000256" key="1">
    <source>
        <dbReference type="SAM" id="Phobius"/>
    </source>
</evidence>
<keyword evidence="4" id="KW-0808">Transferase</keyword>
<evidence type="ECO:0000313" key="5">
    <source>
        <dbReference type="Proteomes" id="UP000006732"/>
    </source>
</evidence>
<dbReference type="PANTHER" id="PTHR48090">
    <property type="entry name" value="UNDECAPRENYL-PHOSPHATE 4-DEOXY-4-FORMAMIDO-L-ARABINOSE TRANSFERASE-RELATED"/>
    <property type="match status" value="1"/>
</dbReference>
<proteinExistence type="predicted"/>
<keyword evidence="1" id="KW-0812">Transmembrane</keyword>
<feature type="domain" description="Glycosyltransferase 2-like" evidence="2">
    <location>
        <begin position="15"/>
        <end position="165"/>
    </location>
</feature>
<dbReference type="InterPro" id="IPR029044">
    <property type="entry name" value="Nucleotide-diphossugar_trans"/>
</dbReference>
<feature type="domain" description="DUF2062" evidence="3">
    <location>
        <begin position="266"/>
        <end position="390"/>
    </location>
</feature>
<dbReference type="OrthoDB" id="9810303at2"/>
<dbReference type="SUPFAM" id="SSF53448">
    <property type="entry name" value="Nucleotide-diphospho-sugar transferases"/>
    <property type="match status" value="1"/>
</dbReference>
<dbReference type="PANTHER" id="PTHR48090:SF7">
    <property type="entry name" value="RFBJ PROTEIN"/>
    <property type="match status" value="1"/>
</dbReference>
<feature type="transmembrane region" description="Helical" evidence="1">
    <location>
        <begin position="274"/>
        <end position="301"/>
    </location>
</feature>
<name>A1AMI0_PELPD</name>
<dbReference type="GO" id="GO:0016740">
    <property type="term" value="F:transferase activity"/>
    <property type="evidence" value="ECO:0007669"/>
    <property type="project" value="UniProtKB-KW"/>
</dbReference>
<dbReference type="InterPro" id="IPR018639">
    <property type="entry name" value="DUF2062"/>
</dbReference>
<dbReference type="RefSeq" id="WP_011734859.1">
    <property type="nucleotide sequence ID" value="NC_008609.1"/>
</dbReference>
<dbReference type="Gene3D" id="3.90.550.10">
    <property type="entry name" value="Spore Coat Polysaccharide Biosynthesis Protein SpsA, Chain A"/>
    <property type="match status" value="1"/>
</dbReference>